<feature type="domain" description="Band 7" evidence="8">
    <location>
        <begin position="35"/>
        <end position="217"/>
    </location>
</feature>
<comment type="function">
    <text evidence="6">HflC and HflK could encode or regulate a protease.</text>
</comment>
<evidence type="ECO:0000256" key="2">
    <source>
        <dbReference type="ARBA" id="ARBA00006971"/>
    </source>
</evidence>
<keyword evidence="10" id="KW-1185">Reference proteome</keyword>
<comment type="caution">
    <text evidence="9">The sequence shown here is derived from an EMBL/GenBank/DDBJ whole genome shotgun (WGS) entry which is preliminary data.</text>
</comment>
<comment type="similarity">
    <text evidence="2 6">Belongs to the band 7/mec-2 family. HflK subfamily.</text>
</comment>
<dbReference type="PANTHER" id="PTHR43327">
    <property type="entry name" value="STOMATIN-LIKE PROTEIN 2, MITOCHONDRIAL"/>
    <property type="match status" value="1"/>
</dbReference>
<proteinExistence type="inferred from homology"/>
<comment type="subunit">
    <text evidence="6">HflC and HflK may interact to form a multimeric complex.</text>
</comment>
<dbReference type="OrthoDB" id="9779595at2"/>
<keyword evidence="7" id="KW-0175">Coiled coil</keyword>
<gene>
    <name evidence="9" type="ORF">B4O97_05500</name>
</gene>
<keyword evidence="4 6" id="KW-1133">Transmembrane helix</keyword>
<evidence type="ECO:0000256" key="5">
    <source>
        <dbReference type="ARBA" id="ARBA00023136"/>
    </source>
</evidence>
<protein>
    <recommendedName>
        <fullName evidence="6">Protein HflK</fullName>
    </recommendedName>
</protein>
<accession>A0A1Y1S184</accession>
<dbReference type="Gene3D" id="3.30.479.30">
    <property type="entry name" value="Band 7 domain"/>
    <property type="match status" value="1"/>
</dbReference>
<sequence length="325" mass="36681">MSDRDQTPKGFPFPVRPKMIILAIVVLIIAGTVMSSFYVVDQTEQAVTLFLGNFKTITGPGLQFKLPFGIERNYNVPTQVIQTEQFGFRTERAGVASVYSKADFPEESIMLTGDLNIVDVEWTIQYRIVDPRAWLFNVQEPKRTIRDISQSIVNRLVGDRTIFDVIGSERTNIEIRAQETMNSILESYGLGINITTVKLRNIVPPAGSVQDAFEDVNKAIQDMERLINEGREQYNKEIPKAKGQAQQLVQEAQGYAAEKVNRAQGDVARFSSVLQEYRRNPDVTRSRLYIEMIEDVFGNDPGSDLIDRNLENFLPLKNLQGQGGL</sequence>
<dbReference type="CDD" id="cd03404">
    <property type="entry name" value="SPFH_HflK"/>
    <property type="match status" value="1"/>
</dbReference>
<evidence type="ECO:0000256" key="3">
    <source>
        <dbReference type="ARBA" id="ARBA00022692"/>
    </source>
</evidence>
<feature type="transmembrane region" description="Helical" evidence="6">
    <location>
        <begin position="20"/>
        <end position="40"/>
    </location>
</feature>
<dbReference type="Pfam" id="PF01145">
    <property type="entry name" value="Band_7"/>
    <property type="match status" value="1"/>
</dbReference>
<dbReference type="RefSeq" id="WP_083049031.1">
    <property type="nucleotide sequence ID" value="NZ_MWQY01000005.1"/>
</dbReference>
<evidence type="ECO:0000313" key="10">
    <source>
        <dbReference type="Proteomes" id="UP000192343"/>
    </source>
</evidence>
<dbReference type="InterPro" id="IPR050710">
    <property type="entry name" value="Band7/mec-2_domain"/>
</dbReference>
<dbReference type="SUPFAM" id="SSF117892">
    <property type="entry name" value="Band 7/SPFH domain"/>
    <property type="match status" value="1"/>
</dbReference>
<dbReference type="GO" id="GO:0016020">
    <property type="term" value="C:membrane"/>
    <property type="evidence" value="ECO:0007669"/>
    <property type="project" value="UniProtKB-SubCell"/>
</dbReference>
<dbReference type="SMART" id="SM00244">
    <property type="entry name" value="PHB"/>
    <property type="match status" value="1"/>
</dbReference>
<dbReference type="InterPro" id="IPR010201">
    <property type="entry name" value="HflK"/>
</dbReference>
<evidence type="ECO:0000256" key="1">
    <source>
        <dbReference type="ARBA" id="ARBA00004167"/>
    </source>
</evidence>
<dbReference type="InterPro" id="IPR001107">
    <property type="entry name" value="Band_7"/>
</dbReference>
<evidence type="ECO:0000256" key="4">
    <source>
        <dbReference type="ARBA" id="ARBA00022989"/>
    </source>
</evidence>
<evidence type="ECO:0000259" key="8">
    <source>
        <dbReference type="SMART" id="SM00244"/>
    </source>
</evidence>
<dbReference type="AlphaFoldDB" id="A0A1Y1S184"/>
<dbReference type="STRING" id="1963862.B4O97_05500"/>
<dbReference type="InterPro" id="IPR036013">
    <property type="entry name" value="Band_7/SPFH_dom_sf"/>
</dbReference>
<evidence type="ECO:0000256" key="6">
    <source>
        <dbReference type="RuleBase" id="RU364113"/>
    </source>
</evidence>
<dbReference type="NCBIfam" id="TIGR01933">
    <property type="entry name" value="hflK"/>
    <property type="match status" value="1"/>
</dbReference>
<keyword evidence="5 6" id="KW-0472">Membrane</keyword>
<name>A0A1Y1S184_9SPIO</name>
<organism evidence="9 10">
    <name type="scientific">Marispirochaeta aestuarii</name>
    <dbReference type="NCBI Taxonomy" id="1963862"/>
    <lineage>
        <taxon>Bacteria</taxon>
        <taxon>Pseudomonadati</taxon>
        <taxon>Spirochaetota</taxon>
        <taxon>Spirochaetia</taxon>
        <taxon>Spirochaetales</taxon>
        <taxon>Spirochaetaceae</taxon>
        <taxon>Marispirochaeta</taxon>
    </lineage>
</organism>
<keyword evidence="3 6" id="KW-0812">Transmembrane</keyword>
<dbReference type="PANTHER" id="PTHR43327:SF2">
    <property type="entry name" value="MODULATOR OF FTSH PROTEASE HFLK"/>
    <property type="match status" value="1"/>
</dbReference>
<evidence type="ECO:0000313" key="9">
    <source>
        <dbReference type="EMBL" id="ORC36529.1"/>
    </source>
</evidence>
<comment type="subcellular location">
    <subcellularLocation>
        <location evidence="1">Membrane</location>
        <topology evidence="1">Single-pass membrane protein</topology>
    </subcellularLocation>
</comment>
<dbReference type="EMBL" id="MWQY01000005">
    <property type="protein sequence ID" value="ORC36529.1"/>
    <property type="molecule type" value="Genomic_DNA"/>
</dbReference>
<evidence type="ECO:0000256" key="7">
    <source>
        <dbReference type="SAM" id="Coils"/>
    </source>
</evidence>
<feature type="coiled-coil region" evidence="7">
    <location>
        <begin position="209"/>
        <end position="251"/>
    </location>
</feature>
<reference evidence="9 10" key="1">
    <citation type="submission" date="2017-03" db="EMBL/GenBank/DDBJ databases">
        <title>Draft Genome sequence of Marispirochaeta sp. strain JC444.</title>
        <authorList>
            <person name="Shivani Y."/>
            <person name="Subhash Y."/>
            <person name="Sasikala C."/>
            <person name="Ramana C."/>
        </authorList>
    </citation>
    <scope>NUCLEOTIDE SEQUENCE [LARGE SCALE GENOMIC DNA]</scope>
    <source>
        <strain evidence="9 10">JC444</strain>
    </source>
</reference>
<dbReference type="Proteomes" id="UP000192343">
    <property type="component" value="Unassembled WGS sequence"/>
</dbReference>